<evidence type="ECO:0008006" key="3">
    <source>
        <dbReference type="Google" id="ProtNLM"/>
    </source>
</evidence>
<gene>
    <name evidence="1" type="ordered locus">SP_1025</name>
</gene>
<protein>
    <recommendedName>
        <fullName evidence="3">Nucleoid-associated bacterial family protein</fullName>
    </recommendedName>
</protein>
<proteinExistence type="predicted"/>
<name>A0A0H2UPT0_STRPN</name>
<dbReference type="EnsemblBacteria" id="AAK75140">
    <property type="protein sequence ID" value="AAK75140"/>
    <property type="gene ID" value="SP_1025"/>
</dbReference>
<dbReference type="AlphaFoldDB" id="A0A0H2UPT0"/>
<dbReference type="GO" id="GO:0009295">
    <property type="term" value="C:nucleoid"/>
    <property type="evidence" value="ECO:0007669"/>
    <property type="project" value="InterPro"/>
</dbReference>
<reference evidence="1 2" key="1">
    <citation type="journal article" date="2001" name="Science">
        <title>Complete genome sequence of a virulent isolate of Streptococcus pneumoniae.</title>
        <authorList>
            <person name="Tettelin H."/>
            <person name="Nelson K.E."/>
            <person name="Paulsen I.T."/>
            <person name="Eisen J.A."/>
            <person name="Read T.D."/>
            <person name="Peterson S."/>
            <person name="Heidelberg J."/>
            <person name="DeBoy R.T."/>
            <person name="Haft D.H."/>
            <person name="Dodson R.J."/>
            <person name="Durkin A.S."/>
            <person name="Gwinn M."/>
            <person name="Kolonay J.F."/>
            <person name="Nelson W.C."/>
            <person name="Peterson J.D."/>
            <person name="Umayam L.A."/>
            <person name="White O."/>
            <person name="Salzberg S.L."/>
            <person name="Lewis M.R."/>
            <person name="Radune D."/>
            <person name="Holtzapple E."/>
            <person name="Khouri H."/>
            <person name="Wolf A.M."/>
            <person name="Utterback T.R."/>
            <person name="Hansen C.L."/>
            <person name="McDonald L.A."/>
            <person name="Feldblyum T.V."/>
            <person name="Angiuoli S."/>
            <person name="Dickinson T."/>
            <person name="Hickey E.K."/>
            <person name="Holt I.E."/>
            <person name="Loftus B.J."/>
            <person name="Yang F."/>
            <person name="Smith H.O."/>
            <person name="Venter J.C."/>
            <person name="Dougherty B.A."/>
            <person name="Morrison D.A."/>
            <person name="Hollingshead S.K."/>
            <person name="Fraser C.M."/>
        </authorList>
    </citation>
    <scope>NUCLEOTIDE SEQUENCE [LARGE SCALE GENOMIC DNA]</scope>
    <source>
        <strain evidence="2">ATCC BAA-334 / TIGR4</strain>
    </source>
</reference>
<dbReference type="KEGG" id="spn:SP_1025"/>
<dbReference type="BioCyc" id="SPNE170187:G1FZB-1055-MONOMER"/>
<evidence type="ECO:0000313" key="1">
    <source>
        <dbReference type="EMBL" id="AAK75140.1"/>
    </source>
</evidence>
<keyword evidence="2" id="KW-1185">Reference proteome</keyword>
<dbReference type="InterPro" id="IPR007358">
    <property type="entry name" value="Nucleoid_associated_NdpA"/>
</dbReference>
<sequence length="335" mass="38488">MPSHYTRTKTFMDIYIKKAIIHQFSPDDTELFLADKFLNITPKIEEYLRKKIEHVYSDEAKTGIFEEENPFFNHITDDLLETSVTLANLWKEEFSISENLKTNDLIFVQFSKEGVEHFAFLRIALRETLTHLGGEVDNPIKLTQNNLPGFGTGADEALVVNLQSSKYHLIEKRIKYNGTFLNYFSDNLLAVAPKISPKKSIKELEKTAQRIAKSFNTDDFQFQSKVKSAIFNNLEESNELSPEKLANDLFDNNLTARLSFIDQVKEAVPEPVQFDEIDASRQLKKFENQKLSLSNGIELIVPNNVYQDAESVEFIQNENGTYSILIKNIEDIQSK</sequence>
<dbReference type="EMBL" id="AE005672">
    <property type="protein sequence ID" value="AAK75140.1"/>
    <property type="molecule type" value="Genomic_DNA"/>
</dbReference>
<dbReference type="eggNOG" id="COG3081">
    <property type="taxonomic scope" value="Bacteria"/>
</dbReference>
<accession>A0A0H2UPT0</accession>
<dbReference type="PhylomeDB" id="A0A0H2UPT0"/>
<dbReference type="Proteomes" id="UP000000585">
    <property type="component" value="Chromosome"/>
</dbReference>
<organism evidence="1 2">
    <name type="scientific">Streptococcus pneumoniae serotype 4 (strain ATCC BAA-334 / TIGR4)</name>
    <dbReference type="NCBI Taxonomy" id="170187"/>
    <lineage>
        <taxon>Bacteria</taxon>
        <taxon>Bacillati</taxon>
        <taxon>Bacillota</taxon>
        <taxon>Bacilli</taxon>
        <taxon>Lactobacillales</taxon>
        <taxon>Streptococcaceae</taxon>
        <taxon>Streptococcus</taxon>
    </lineage>
</organism>
<dbReference type="Pfam" id="PF04245">
    <property type="entry name" value="NA37"/>
    <property type="match status" value="1"/>
</dbReference>
<evidence type="ECO:0000313" key="2">
    <source>
        <dbReference type="Proteomes" id="UP000000585"/>
    </source>
</evidence>
<dbReference type="PaxDb" id="170187-SP_1025"/>